<dbReference type="EMBL" id="CP108140">
    <property type="protein sequence ID" value="WTP91933.1"/>
    <property type="molecule type" value="Genomic_DNA"/>
</dbReference>
<accession>A0AAU1HQ91</accession>
<sequence length="146" mass="16443">MFDDLPPDLERLHTLRVWHALWVERIDHKIAALQKRQAEQEHGRRSRPRPPEWIVELGIGDGRPPIEVHAGDCHMAGHRRRPVSREEARRLLAAGLRACIHCQPDTRLHILDLAAPLGSARTAVPRGGLFCGRGDGHVSPRTGKVR</sequence>
<dbReference type="Pfam" id="PF19746">
    <property type="entry name" value="DUF6233"/>
    <property type="match status" value="1"/>
</dbReference>
<name>A0AAU1HQ91_9ACTN</name>
<gene>
    <name evidence="1" type="ORF">OG477_00100</name>
    <name evidence="2" type="ORF">OG477_45245</name>
</gene>
<evidence type="ECO:0000313" key="2">
    <source>
        <dbReference type="EMBL" id="WTP91933.1"/>
    </source>
</evidence>
<protein>
    <submittedName>
        <fullName evidence="1">DUF6233 domain-containing protein</fullName>
    </submittedName>
</protein>
<proteinExistence type="predicted"/>
<evidence type="ECO:0000313" key="1">
    <source>
        <dbReference type="EMBL" id="WTP83904.1"/>
    </source>
</evidence>
<dbReference type="EMBL" id="CP108140">
    <property type="protein sequence ID" value="WTP83904.1"/>
    <property type="molecule type" value="Genomic_DNA"/>
</dbReference>
<reference evidence="1" key="1">
    <citation type="submission" date="2022-10" db="EMBL/GenBank/DDBJ databases">
        <title>The complete genomes of actinobacterial strains from the NBC collection.</title>
        <authorList>
            <person name="Joergensen T.S."/>
            <person name="Alvarez Arevalo M."/>
            <person name="Sterndorff E.B."/>
            <person name="Faurdal D."/>
            <person name="Vuksanovic O."/>
            <person name="Mourched A.-S."/>
            <person name="Charusanti P."/>
            <person name="Shaw S."/>
            <person name="Blin K."/>
            <person name="Weber T."/>
        </authorList>
    </citation>
    <scope>NUCLEOTIDE SEQUENCE</scope>
    <source>
        <strain evidence="1">NBC 00180</strain>
    </source>
</reference>
<dbReference type="AlphaFoldDB" id="A0AAU1HQ91"/>
<dbReference type="InterPro" id="IPR046200">
    <property type="entry name" value="DUF6233"/>
</dbReference>
<organism evidence="1">
    <name type="scientific">Streptomyces sp. NBC_00180</name>
    <dbReference type="NCBI Taxonomy" id="2903632"/>
    <lineage>
        <taxon>Bacteria</taxon>
        <taxon>Bacillati</taxon>
        <taxon>Actinomycetota</taxon>
        <taxon>Actinomycetes</taxon>
        <taxon>Kitasatosporales</taxon>
        <taxon>Streptomycetaceae</taxon>
        <taxon>Streptomyces</taxon>
    </lineage>
</organism>